<dbReference type="Gene3D" id="1.20.1270.220">
    <property type="match status" value="1"/>
</dbReference>
<dbReference type="EMBL" id="BGPR01121710">
    <property type="protein sequence ID" value="GBN22219.1"/>
    <property type="molecule type" value="Genomic_DNA"/>
</dbReference>
<name>A0A4Y2M6S0_ARAVE</name>
<accession>A0A4Y2M6S0</accession>
<dbReference type="EMBL" id="BGPR01121709">
    <property type="protein sequence ID" value="GBN22214.1"/>
    <property type="molecule type" value="Genomic_DNA"/>
</dbReference>
<reference evidence="2 4" key="1">
    <citation type="journal article" date="2019" name="Sci. Rep.">
        <title>Orb-weaving spider Araneus ventricosus genome elucidates the spidroin gene catalogue.</title>
        <authorList>
            <person name="Kono N."/>
            <person name="Nakamura H."/>
            <person name="Ohtoshi R."/>
            <person name="Moran D.A.P."/>
            <person name="Shinohara A."/>
            <person name="Yoshida Y."/>
            <person name="Fujiwara M."/>
            <person name="Mori M."/>
            <person name="Tomita M."/>
            <person name="Arakawa K."/>
        </authorList>
    </citation>
    <scope>NUCLEOTIDE SEQUENCE [LARGE SCALE GENOMIC DNA]</scope>
</reference>
<evidence type="ECO:0000313" key="4">
    <source>
        <dbReference type="Proteomes" id="UP000499080"/>
    </source>
</evidence>
<comment type="caution">
    <text evidence="2">The sequence shown here is derived from an EMBL/GenBank/DDBJ whole genome shotgun (WGS) entry which is preliminary data.</text>
</comment>
<evidence type="ECO:0000256" key="1">
    <source>
        <dbReference type="SAM" id="MobiDB-lite"/>
    </source>
</evidence>
<evidence type="ECO:0000313" key="2">
    <source>
        <dbReference type="EMBL" id="GBN22214.1"/>
    </source>
</evidence>
<dbReference type="Proteomes" id="UP000499080">
    <property type="component" value="Unassembled WGS sequence"/>
</dbReference>
<gene>
    <name evidence="2" type="ORF">AVEN_22171_1</name>
    <name evidence="3" type="ORF">AVEN_61614_1</name>
</gene>
<dbReference type="AlphaFoldDB" id="A0A4Y2M6S0"/>
<dbReference type="InterPro" id="IPR038336">
    <property type="entry name" value="NET_sf"/>
</dbReference>
<feature type="region of interest" description="Disordered" evidence="1">
    <location>
        <begin position="67"/>
        <end position="93"/>
    </location>
</feature>
<keyword evidence="4" id="KW-1185">Reference proteome</keyword>
<proteinExistence type="predicted"/>
<evidence type="ECO:0000313" key="3">
    <source>
        <dbReference type="EMBL" id="GBN22219.1"/>
    </source>
</evidence>
<feature type="compositionally biased region" description="Basic and acidic residues" evidence="1">
    <location>
        <begin position="67"/>
        <end position="86"/>
    </location>
</feature>
<protein>
    <submittedName>
        <fullName evidence="2">Uncharacterized protein</fullName>
    </submittedName>
</protein>
<organism evidence="2 4">
    <name type="scientific">Araneus ventricosus</name>
    <name type="common">Orbweaver spider</name>
    <name type="synonym">Epeira ventricosa</name>
    <dbReference type="NCBI Taxonomy" id="182803"/>
    <lineage>
        <taxon>Eukaryota</taxon>
        <taxon>Metazoa</taxon>
        <taxon>Ecdysozoa</taxon>
        <taxon>Arthropoda</taxon>
        <taxon>Chelicerata</taxon>
        <taxon>Arachnida</taxon>
        <taxon>Araneae</taxon>
        <taxon>Araneomorphae</taxon>
        <taxon>Entelegynae</taxon>
        <taxon>Araneoidea</taxon>
        <taxon>Araneidae</taxon>
        <taxon>Araneus</taxon>
    </lineage>
</organism>
<sequence length="106" mass="11982">MHIVPTAQLFEEVIRSGILDRASLKFAEDGVKFCKEEDEPKNLSMQIFVANPSDCAHPVVLEKKIQSSTRTHEDNAKPMSHDEKRQLSLKTKLPGDQLGKMVHDIQ</sequence>